<keyword evidence="1" id="KW-0121">Carboxypeptidase</keyword>
<keyword evidence="1" id="KW-0378">Hydrolase</keyword>
<keyword evidence="1" id="KW-0645">Protease</keyword>
<dbReference type="SUPFAM" id="SSF49464">
    <property type="entry name" value="Carboxypeptidase regulatory domain-like"/>
    <property type="match status" value="1"/>
</dbReference>
<reference evidence="1" key="2">
    <citation type="journal article" date="2021" name="PeerJ">
        <title>Extensive microbial diversity within the chicken gut microbiome revealed by metagenomics and culture.</title>
        <authorList>
            <person name="Gilroy R."/>
            <person name="Ravi A."/>
            <person name="Getino M."/>
            <person name="Pursley I."/>
            <person name="Horton D.L."/>
            <person name="Alikhan N.F."/>
            <person name="Baker D."/>
            <person name="Gharbi K."/>
            <person name="Hall N."/>
            <person name="Watson M."/>
            <person name="Adriaenssens E.M."/>
            <person name="Foster-Nyarko E."/>
            <person name="Jarju S."/>
            <person name="Secka A."/>
            <person name="Antonio M."/>
            <person name="Oren A."/>
            <person name="Chaudhuri R.R."/>
            <person name="La Ragione R."/>
            <person name="Hildebrand F."/>
            <person name="Pallen M.J."/>
        </authorList>
    </citation>
    <scope>NUCLEOTIDE SEQUENCE</scope>
    <source>
        <strain evidence="1">1383</strain>
    </source>
</reference>
<dbReference type="InterPro" id="IPR008969">
    <property type="entry name" value="CarboxyPept-like_regulatory"/>
</dbReference>
<evidence type="ECO:0000313" key="2">
    <source>
        <dbReference type="Proteomes" id="UP000824161"/>
    </source>
</evidence>
<comment type="caution">
    <text evidence="1">The sequence shown here is derived from an EMBL/GenBank/DDBJ whole genome shotgun (WGS) entry which is preliminary data.</text>
</comment>
<dbReference type="EMBL" id="DVLY01000185">
    <property type="protein sequence ID" value="HIT98608.1"/>
    <property type="molecule type" value="Genomic_DNA"/>
</dbReference>
<organism evidence="1 2">
    <name type="scientific">Candidatus Merdimorpha stercoravium</name>
    <dbReference type="NCBI Taxonomy" id="2840863"/>
    <lineage>
        <taxon>Bacteria</taxon>
        <taxon>Pseudomonadati</taxon>
        <taxon>Bacteroidota</taxon>
        <taxon>Flavobacteriia</taxon>
        <taxon>Flavobacteriales</taxon>
        <taxon>Candidatus Merdimorpha</taxon>
    </lineage>
</organism>
<dbReference type="Proteomes" id="UP000824161">
    <property type="component" value="Unassembled WGS sequence"/>
</dbReference>
<reference evidence="1" key="1">
    <citation type="submission" date="2020-10" db="EMBL/GenBank/DDBJ databases">
        <authorList>
            <person name="Gilroy R."/>
        </authorList>
    </citation>
    <scope>NUCLEOTIDE SEQUENCE</scope>
    <source>
        <strain evidence="1">1383</strain>
    </source>
</reference>
<name>A0A9D1HAG0_9FLAO</name>
<proteinExistence type="predicted"/>
<gene>
    <name evidence="1" type="ORF">IAC44_07210</name>
</gene>
<dbReference type="Pfam" id="PF13715">
    <property type="entry name" value="CarbopepD_reg_2"/>
    <property type="match status" value="1"/>
</dbReference>
<accession>A0A9D1HAG0</accession>
<dbReference type="AlphaFoldDB" id="A0A9D1HAG0"/>
<dbReference type="GO" id="GO:0004180">
    <property type="term" value="F:carboxypeptidase activity"/>
    <property type="evidence" value="ECO:0007669"/>
    <property type="project" value="UniProtKB-KW"/>
</dbReference>
<sequence>MKHTLATGKIGSVLLLLCFLSFCESAYAQLREEIIRGRIVDLYTKKPVQSVHVVNLTTLKASNTDENGFFYLAAALGDSLYISCVGYSNETVRVSENTMNREYTSYYITPAVYELGDVVVRGNHLTGILEVDVRSLDPVVSEKPVSLANLKTSEQIDKSAARRLNPFNPVEFVNYFFSNDRKIKKMIQEDEVATMLAERYDRDFLKKSLGLTQEQIDELLIYCQQDPKWVLHASDLELLQVLMKCKEEMDAKKAKESGASQE</sequence>
<evidence type="ECO:0000313" key="1">
    <source>
        <dbReference type="EMBL" id="HIT98608.1"/>
    </source>
</evidence>
<protein>
    <submittedName>
        <fullName evidence="1">Carboxypeptidase-like regulatory domain-containing protein</fullName>
    </submittedName>
</protein>